<dbReference type="CDD" id="cd18441">
    <property type="entry name" value="BRCT_MDC1_rpt2"/>
    <property type="match status" value="1"/>
</dbReference>
<dbReference type="InterPro" id="IPR036420">
    <property type="entry name" value="BRCT_dom_sf"/>
</dbReference>
<dbReference type="EMBL" id="JAWDGP010001105">
    <property type="protein sequence ID" value="KAK3794529.1"/>
    <property type="molecule type" value="Genomic_DNA"/>
</dbReference>
<dbReference type="GO" id="GO:0005694">
    <property type="term" value="C:chromosome"/>
    <property type="evidence" value="ECO:0007669"/>
    <property type="project" value="UniProtKB-SubCell"/>
</dbReference>
<evidence type="ECO:0000256" key="2">
    <source>
        <dbReference type="ARBA" id="ARBA00004286"/>
    </source>
</evidence>
<keyword evidence="10" id="KW-0007">Acetylation</keyword>
<evidence type="ECO:0000256" key="8">
    <source>
        <dbReference type="ARBA" id="ARBA00022763"/>
    </source>
</evidence>
<feature type="region of interest" description="Disordered" evidence="14">
    <location>
        <begin position="1609"/>
        <end position="1734"/>
    </location>
</feature>
<dbReference type="SUPFAM" id="SSF52113">
    <property type="entry name" value="BRCT domain"/>
    <property type="match status" value="2"/>
</dbReference>
<accession>A0AAE1AV03</accession>
<dbReference type="CDD" id="cd22665">
    <property type="entry name" value="FHA_MDC1"/>
    <property type="match status" value="1"/>
</dbReference>
<feature type="domain" description="FHA" evidence="15">
    <location>
        <begin position="58"/>
        <end position="108"/>
    </location>
</feature>
<feature type="compositionally biased region" description="Polar residues" evidence="14">
    <location>
        <begin position="255"/>
        <end position="265"/>
    </location>
</feature>
<dbReference type="Gene3D" id="2.60.200.20">
    <property type="match status" value="1"/>
</dbReference>
<feature type="region of interest" description="Disordered" evidence="14">
    <location>
        <begin position="163"/>
        <end position="274"/>
    </location>
</feature>
<feature type="compositionally biased region" description="Basic and acidic residues" evidence="14">
    <location>
        <begin position="1446"/>
        <end position="1467"/>
    </location>
</feature>
<dbReference type="GO" id="GO:0006281">
    <property type="term" value="P:DNA repair"/>
    <property type="evidence" value="ECO:0007669"/>
    <property type="project" value="UniProtKB-KW"/>
</dbReference>
<evidence type="ECO:0000259" key="15">
    <source>
        <dbReference type="PROSITE" id="PS50006"/>
    </source>
</evidence>
<evidence type="ECO:0000256" key="3">
    <source>
        <dbReference type="ARBA" id="ARBA00015014"/>
    </source>
</evidence>
<evidence type="ECO:0000256" key="5">
    <source>
        <dbReference type="ARBA" id="ARBA00022499"/>
    </source>
</evidence>
<feature type="compositionally biased region" description="Basic and acidic residues" evidence="14">
    <location>
        <begin position="1282"/>
        <end position="1294"/>
    </location>
</feature>
<keyword evidence="11" id="KW-0234">DNA repair</keyword>
<feature type="region of interest" description="Disordered" evidence="14">
    <location>
        <begin position="895"/>
        <end position="1591"/>
    </location>
</feature>
<feature type="compositionally biased region" description="Low complexity" evidence="14">
    <location>
        <begin position="1958"/>
        <end position="1969"/>
    </location>
</feature>
<feature type="compositionally biased region" description="Low complexity" evidence="14">
    <location>
        <begin position="2152"/>
        <end position="2170"/>
    </location>
</feature>
<feature type="compositionally biased region" description="Basic and acidic residues" evidence="14">
    <location>
        <begin position="1485"/>
        <end position="1535"/>
    </location>
</feature>
<dbReference type="PANTHER" id="PTHR23196:SF34">
    <property type="entry name" value="MEDIATOR OF DNA DAMAGE CHECKPOINT PROTEIN 1"/>
    <property type="match status" value="1"/>
</dbReference>
<evidence type="ECO:0000256" key="9">
    <source>
        <dbReference type="ARBA" id="ARBA00022843"/>
    </source>
</evidence>
<dbReference type="Pfam" id="PF16770">
    <property type="entry name" value="RTT107_BRCT_5"/>
    <property type="match status" value="1"/>
</dbReference>
<evidence type="ECO:0000313" key="17">
    <source>
        <dbReference type="EMBL" id="KAK3794529.1"/>
    </source>
</evidence>
<feature type="compositionally biased region" description="Basic and acidic residues" evidence="14">
    <location>
        <begin position="1837"/>
        <end position="1849"/>
    </location>
</feature>
<feature type="region of interest" description="Disordered" evidence="14">
    <location>
        <begin position="1"/>
        <end position="33"/>
    </location>
</feature>
<feature type="compositionally biased region" description="Basic and acidic residues" evidence="14">
    <location>
        <begin position="518"/>
        <end position="533"/>
    </location>
</feature>
<feature type="compositionally biased region" description="Basic residues" evidence="14">
    <location>
        <begin position="1785"/>
        <end position="1795"/>
    </location>
</feature>
<feature type="domain" description="BRCT" evidence="16">
    <location>
        <begin position="2179"/>
        <end position="2257"/>
    </location>
</feature>
<dbReference type="InterPro" id="IPR000253">
    <property type="entry name" value="FHA_dom"/>
</dbReference>
<feature type="region of interest" description="Disordered" evidence="14">
    <location>
        <begin position="1763"/>
        <end position="2177"/>
    </location>
</feature>
<evidence type="ECO:0000256" key="10">
    <source>
        <dbReference type="ARBA" id="ARBA00022990"/>
    </source>
</evidence>
<evidence type="ECO:0000256" key="14">
    <source>
        <dbReference type="SAM" id="MobiDB-lite"/>
    </source>
</evidence>
<dbReference type="SMART" id="SM00292">
    <property type="entry name" value="BRCT"/>
    <property type="match status" value="2"/>
</dbReference>
<keyword evidence="12" id="KW-0539">Nucleus</keyword>
<feature type="compositionally biased region" description="Basic and acidic residues" evidence="14">
    <location>
        <begin position="420"/>
        <end position="430"/>
    </location>
</feature>
<gene>
    <name evidence="17" type="ORF">RRG08_003680</name>
</gene>
<keyword evidence="8" id="KW-0227">DNA damage</keyword>
<evidence type="ECO:0000313" key="18">
    <source>
        <dbReference type="Proteomes" id="UP001283361"/>
    </source>
</evidence>
<feature type="domain" description="BRCT" evidence="16">
    <location>
        <begin position="2278"/>
        <end position="2369"/>
    </location>
</feature>
<feature type="compositionally biased region" description="Polar residues" evidence="14">
    <location>
        <begin position="769"/>
        <end position="779"/>
    </location>
</feature>
<dbReference type="InterPro" id="IPR008984">
    <property type="entry name" value="SMAD_FHA_dom_sf"/>
</dbReference>
<feature type="compositionally biased region" description="Polar residues" evidence="14">
    <location>
        <begin position="1310"/>
        <end position="1320"/>
    </location>
</feature>
<feature type="compositionally biased region" description="Polar residues" evidence="14">
    <location>
        <begin position="496"/>
        <end position="507"/>
    </location>
</feature>
<evidence type="ECO:0000256" key="12">
    <source>
        <dbReference type="ARBA" id="ARBA00023242"/>
    </source>
</evidence>
<comment type="caution">
    <text evidence="17">The sequence shown here is derived from an EMBL/GenBank/DDBJ whole genome shotgun (WGS) entry which is preliminary data.</text>
</comment>
<evidence type="ECO:0000256" key="11">
    <source>
        <dbReference type="ARBA" id="ARBA00023204"/>
    </source>
</evidence>
<keyword evidence="4" id="KW-0158">Chromosome</keyword>
<evidence type="ECO:0000256" key="13">
    <source>
        <dbReference type="ARBA" id="ARBA00023306"/>
    </source>
</evidence>
<keyword evidence="6" id="KW-0597">Phosphoprotein</keyword>
<feature type="compositionally biased region" description="Polar residues" evidence="14">
    <location>
        <begin position="1709"/>
        <end position="1733"/>
    </location>
</feature>
<feature type="compositionally biased region" description="Basic residues" evidence="14">
    <location>
        <begin position="1468"/>
        <end position="1480"/>
    </location>
</feature>
<feature type="compositionally biased region" description="Polar residues" evidence="14">
    <location>
        <begin position="163"/>
        <end position="173"/>
    </location>
</feature>
<feature type="compositionally biased region" description="Basic and acidic residues" evidence="14">
    <location>
        <begin position="1573"/>
        <end position="1583"/>
    </location>
</feature>
<feature type="region of interest" description="Disordered" evidence="14">
    <location>
        <begin position="843"/>
        <end position="881"/>
    </location>
</feature>
<dbReference type="Gene3D" id="3.40.50.10190">
    <property type="entry name" value="BRCT domain"/>
    <property type="match status" value="2"/>
</dbReference>
<dbReference type="CDD" id="cd17744">
    <property type="entry name" value="BRCT_MDC1_rpt1"/>
    <property type="match status" value="1"/>
</dbReference>
<feature type="region of interest" description="Disordered" evidence="14">
    <location>
        <begin position="612"/>
        <end position="740"/>
    </location>
</feature>
<feature type="region of interest" description="Disordered" evidence="14">
    <location>
        <begin position="364"/>
        <end position="536"/>
    </location>
</feature>
<feature type="compositionally biased region" description="Basic and acidic residues" evidence="14">
    <location>
        <begin position="476"/>
        <end position="495"/>
    </location>
</feature>
<evidence type="ECO:0000256" key="4">
    <source>
        <dbReference type="ARBA" id="ARBA00022454"/>
    </source>
</evidence>
<comment type="subcellular location">
    <subcellularLocation>
        <location evidence="2">Chromosome</location>
    </subcellularLocation>
    <subcellularLocation>
        <location evidence="1">Nucleus</location>
    </subcellularLocation>
</comment>
<keyword evidence="9" id="KW-0832">Ubl conjugation</keyword>
<dbReference type="Pfam" id="PF00498">
    <property type="entry name" value="FHA"/>
    <property type="match status" value="1"/>
</dbReference>
<dbReference type="InterPro" id="IPR051579">
    <property type="entry name" value="DDR_Transcriptional_Reg"/>
</dbReference>
<feature type="compositionally biased region" description="Basic and acidic residues" evidence="14">
    <location>
        <begin position="941"/>
        <end position="964"/>
    </location>
</feature>
<organism evidence="17 18">
    <name type="scientific">Elysia crispata</name>
    <name type="common">lettuce slug</name>
    <dbReference type="NCBI Taxonomy" id="231223"/>
    <lineage>
        <taxon>Eukaryota</taxon>
        <taxon>Metazoa</taxon>
        <taxon>Spiralia</taxon>
        <taxon>Lophotrochozoa</taxon>
        <taxon>Mollusca</taxon>
        <taxon>Gastropoda</taxon>
        <taxon>Heterobranchia</taxon>
        <taxon>Euthyneura</taxon>
        <taxon>Panpulmonata</taxon>
        <taxon>Sacoglossa</taxon>
        <taxon>Placobranchoidea</taxon>
        <taxon>Plakobranchidae</taxon>
        <taxon>Elysia</taxon>
    </lineage>
</organism>
<feature type="compositionally biased region" description="Polar residues" evidence="14">
    <location>
        <begin position="1203"/>
        <end position="1213"/>
    </location>
</feature>
<feature type="compositionally biased region" description="Acidic residues" evidence="14">
    <location>
        <begin position="409"/>
        <end position="419"/>
    </location>
</feature>
<feature type="compositionally biased region" description="Basic and acidic residues" evidence="14">
    <location>
        <begin position="1089"/>
        <end position="1124"/>
    </location>
</feature>
<feature type="compositionally biased region" description="Basic and acidic residues" evidence="14">
    <location>
        <begin position="1419"/>
        <end position="1437"/>
    </location>
</feature>
<dbReference type="PROSITE" id="PS50006">
    <property type="entry name" value="FHA_DOMAIN"/>
    <property type="match status" value="1"/>
</dbReference>
<feature type="compositionally biased region" description="Basic and acidic residues" evidence="14">
    <location>
        <begin position="1665"/>
        <end position="1683"/>
    </location>
</feature>
<dbReference type="PANTHER" id="PTHR23196">
    <property type="entry name" value="PAX TRANSCRIPTION ACTIVATION DOMAIN INTERACTING PROTEIN"/>
    <property type="match status" value="1"/>
</dbReference>
<sequence>MDQDDFDQTQAIAFDDQDLDDDTDDLAPDGDKKPASFLKIPLQKGLNETSYPLYEGDNIIGRSQDTCHIHIASKSLSKEHACIQIVGDVHMIFDKSSRNKTRRGKLFLSPEVRYELKNNEEITFADVKCIYQIASEIDTVAESGSETEGSESLMLKYDVTNETSVEDTQNKGNLSGADAENNNDDSVLPPTQSYPAETTKSKVIVKDTPESNKSGSRALDTDVPPPTLVLSESESSDEEAENGAQIKRSAVKGPNRSNQDIQNTLLCEDSDPESSRDKYQFAAATQAYGIGSDDESSRHSLIGAATQAYVPTRDDSDDEVETDKKLMHEPTQAFAKPDCISEDASEIAGTQSFKLKGKDLVQGNQENVPKELDASDSSAAATQVFEEEDDDDNFNGTGLFAAATMACDDVVEEEDETDDEGKNDGSHLLDSDAATQVFDSDAPTQKVVTKRRKETQADTLVVKDSCDAATVPIPNHDNKSVGTSRKEPQRRRTTDKTSTADLPTQVISAEAETMPIKDGADEGQNHDDTEEKTQVFAEETVAVEDIVDKSRKVPVGRRKGKQAKYKPQIETELETVPVQDSITVFLRGSKSSAKILQPKSNEISDTMVIGEIDNSRKGQDDPTQLFNTAYEPENGYEKKEEIIDEPTQDFANSSSDLPTQVFSPAPDANSSGKGSKQKPVMPRKPAGSKGKKNLQPISSDEDDDTTSVKPWMAATANEPNQAYSANEEEGDTDEAIKNKPAFVQKNISKAKEGTLALSSDEDDDIAEKPSQTLNPNEPTQAYGVYDDDIEEHANDHDAEGNVVGVEEPTQAYCLVGEDDAEETKEAALCEETTQVYGLCSDGELSDDPDADATQPFDNHVDDDDNDALQRHVHNDGPTQKYDMAVREVRNVLHLDVKSEEAVEDSEDDSDLEETSVLQMDQVAEVLAESPQKIRGTPISTTEEKKSIPEDTVKNSELHDEDKSQADPPLSPEIADKSNESTPVFAMQLGEKDISDTEEMVPDSMANSDGEDKAVGEAGPIIPLPLPARSPLKSALVDRKRSPSPARKHVNFTEPELLKNEKSTETNAVTRGGRDRRPQTTGTAFTRGRLTKDDQSESEKEMSCKDPKEKQEACDSKTKTMEDKAKTKHPRKGRYSKQNVQLDGTDKEDVIKEGQLNNRATDRISSSVQAQGEETSISGGNDVLNSGKGLPSRSSQGRKRRVNESSAELSTNVEANPEKVKSSENLELEKTKLKMESKQNTSTCSAVIAEEDTRAKLPEESIMPKENTEGLERNASVNMLLVNEEKKEEQRDKSTKNQALPQGKTKAAATKGSSTSDQDPATGTPEGRRSSRGRRITTSNHFKDYDTSTNPRGRVSRSSMHSSPVVNAKSLEVLASDQQATDVKPETKDVSKQACSTTLQSEESETCEMSKAVASVSDTEIGKRGRRGRLDIKADLGNREVTQISDNRTETGKEEKSSDNDVDNEVKAKTTRRGGNTRRGNKSMVAKKDEAGKESMVDTENIGKDSKDSESTEKSNESSGNLEKDLDIDIGNEFKWKTTRKGGYSRKDNKSAVATDEAGKGITADSESVSGNIKDTESLGARDRGTKKKTKEQFAVKVTEVDEDKMKDDTIVLSKGKGGDITENQKNNEMTSEEPITPRKKGRKSALNIEDEIKSKKSKPTQELTETEKNQTIDRHLQAEEFTKQHRQSKIVEQPEEKVKQKLACAGSKENASTSDGLKSSQGRVSRRTTSSKTCEVLFPGPEAITSISNTSNLKTLDNLTAEIKTSEDKPVLDIQENENNSAATRRFRGCVRSHKPIAVTSKPAVVEHENHSSPASQGDGPTVRVSSRQRSKAPFAENKKGLDQEKGVSEKLGQNSQSSGRGSRGAGRLIMSEEGLPEGDSQSSVSVRASRGAKRSNMPEEGPPEVDSQGFVNVRGSRGAKRSVILEGPPEGDSQSSVSVRGSRGAKRSVMSEGPPEGDSQSSVSVRGSRGAKRSVMLEGPPEGDSQSSVSVRASRGAKRSVMLEGPPEGDSQSSDSVRGSRGAKRSVMSEGPPESDSQSSVSARASRGAKRSVMLDGPPEGDSQSSVSVRASRGAKRSILSTEGFPEGNGQSPAKSLRKESGHLLVDKKQAGRNSSKVQSEPEKVTSITQSQPSPSPVKKSRRSSPPPSTPSRKAAAPALAASPVSSPSLRKSTLNHQPKVMFTGVIDDQGEKIVKELGGELVTNIQDCTHLITDKVRRTVKFLGGLAKGALIVTPQWLENSKRARTFLDGNKFLVRDPAMEKQYRFSLQSSIERASTAPLLRGYSLHVTPSVRPDPSQMKDILQCAGATYLNSMPLKSKPETVVISCPEDQSLWSAAAKAGVPVVGAEFVLTGLLRQELEPQTFSLIKAEAPQTSKGRGRHK</sequence>
<dbReference type="PROSITE" id="PS50172">
    <property type="entry name" value="BRCT"/>
    <property type="match status" value="2"/>
</dbReference>
<feature type="compositionally biased region" description="Polar residues" evidence="14">
    <location>
        <begin position="649"/>
        <end position="674"/>
    </location>
</feature>
<dbReference type="GO" id="GO:0005634">
    <property type="term" value="C:nucleus"/>
    <property type="evidence" value="ECO:0007669"/>
    <property type="project" value="UniProtKB-SubCell"/>
</dbReference>
<feature type="compositionally biased region" description="Acidic residues" evidence="14">
    <location>
        <begin position="15"/>
        <end position="28"/>
    </location>
</feature>
<feature type="compositionally biased region" description="Basic and acidic residues" evidence="14">
    <location>
        <begin position="1215"/>
        <end position="1236"/>
    </location>
</feature>
<feature type="compositionally biased region" description="Low complexity" evidence="14">
    <location>
        <begin position="2036"/>
        <end position="2047"/>
    </location>
</feature>
<keyword evidence="7" id="KW-0677">Repeat</keyword>
<feature type="compositionally biased region" description="Basic and acidic residues" evidence="14">
    <location>
        <begin position="1250"/>
        <end position="1271"/>
    </location>
</feature>
<evidence type="ECO:0000259" key="16">
    <source>
        <dbReference type="PROSITE" id="PS50172"/>
    </source>
</evidence>
<dbReference type="Pfam" id="PF16589">
    <property type="entry name" value="BRCT_2"/>
    <property type="match status" value="1"/>
</dbReference>
<feature type="compositionally biased region" description="Basic and acidic residues" evidence="14">
    <location>
        <begin position="2098"/>
        <end position="2111"/>
    </location>
</feature>
<feature type="region of interest" description="Disordered" evidence="14">
    <location>
        <begin position="753"/>
        <end position="782"/>
    </location>
</feature>
<reference evidence="17" key="1">
    <citation type="journal article" date="2023" name="G3 (Bethesda)">
        <title>A reference genome for the long-term kleptoplast-retaining sea slug Elysia crispata morphotype clarki.</title>
        <authorList>
            <person name="Eastman K.E."/>
            <person name="Pendleton A.L."/>
            <person name="Shaikh M.A."/>
            <person name="Suttiyut T."/>
            <person name="Ogas R."/>
            <person name="Tomko P."/>
            <person name="Gavelis G."/>
            <person name="Widhalm J.R."/>
            <person name="Wisecaver J.H."/>
        </authorList>
    </citation>
    <scope>NUCLEOTIDE SEQUENCE</scope>
    <source>
        <strain evidence="17">ECLA1</strain>
    </source>
</reference>
<evidence type="ECO:0000256" key="6">
    <source>
        <dbReference type="ARBA" id="ARBA00022553"/>
    </source>
</evidence>
<dbReference type="SUPFAM" id="SSF49879">
    <property type="entry name" value="SMAD/FHA domain"/>
    <property type="match status" value="1"/>
</dbReference>
<proteinExistence type="predicted"/>
<feature type="compositionally biased region" description="Polar residues" evidence="14">
    <location>
        <begin position="189"/>
        <end position="198"/>
    </location>
</feature>
<name>A0AAE1AV03_9GAST</name>
<feature type="compositionally biased region" description="Polar residues" evidence="14">
    <location>
        <begin position="1154"/>
        <end position="1178"/>
    </location>
</feature>
<feature type="compositionally biased region" description="Basic residues" evidence="14">
    <location>
        <begin position="1125"/>
        <end position="1134"/>
    </location>
</feature>
<feature type="compositionally biased region" description="Low complexity" evidence="14">
    <location>
        <begin position="1932"/>
        <end position="1943"/>
    </location>
</feature>
<dbReference type="Proteomes" id="UP001283361">
    <property type="component" value="Unassembled WGS sequence"/>
</dbReference>
<feature type="compositionally biased region" description="Polar residues" evidence="14">
    <location>
        <begin position="1346"/>
        <end position="1364"/>
    </location>
</feature>
<keyword evidence="13" id="KW-0131">Cell cycle</keyword>
<dbReference type="InterPro" id="IPR001357">
    <property type="entry name" value="BRCT_dom"/>
</dbReference>
<feature type="compositionally biased region" description="Acidic residues" evidence="14">
    <location>
        <begin position="901"/>
        <end position="913"/>
    </location>
</feature>
<protein>
    <recommendedName>
        <fullName evidence="3">Mediator of DNA damage checkpoint protein 1</fullName>
    </recommendedName>
</protein>
<evidence type="ECO:0000256" key="1">
    <source>
        <dbReference type="ARBA" id="ARBA00004123"/>
    </source>
</evidence>
<keyword evidence="5" id="KW-1017">Isopeptide bond</keyword>
<keyword evidence="18" id="KW-1185">Reference proteome</keyword>
<evidence type="ECO:0000256" key="7">
    <source>
        <dbReference type="ARBA" id="ARBA00022737"/>
    </source>
</evidence>
<feature type="compositionally biased region" description="Polar residues" evidence="14">
    <location>
        <begin position="433"/>
        <end position="447"/>
    </location>
</feature>